<reference evidence="4" key="1">
    <citation type="submission" date="2025-08" db="UniProtKB">
        <authorList>
            <consortium name="RefSeq"/>
        </authorList>
    </citation>
    <scope>IDENTIFICATION</scope>
</reference>
<feature type="coiled-coil region" evidence="1">
    <location>
        <begin position="538"/>
        <end position="594"/>
    </location>
</feature>
<dbReference type="InterPro" id="IPR041611">
    <property type="entry name" value="SKICH"/>
</dbReference>
<dbReference type="GeneID" id="100208736"/>
<dbReference type="Proteomes" id="UP001652625">
    <property type="component" value="Chromosome 11"/>
</dbReference>
<keyword evidence="3" id="KW-1185">Reference proteome</keyword>
<accession>A0ABM4CTH1</accession>
<sequence length="687" mass="80333">MSNIEEYLETLSNYEEDNCVVVFKNLKGVYSSSQNLPCEFILNEILSVDQCRLSIFSVGWNNFESSIASKDLVNLESNVTSNGVYSCEFDQTELPGSNYDEFYQFCLYNYKSKTVYGASCPFQINDNIEDFENVHSIGDENKIFNTSFKNMNWWTEQQQSLEFSNDTVLVHNKTTMLEAALAKLEEENDKLKCKNDCLKKELDKFQKQLTEVESLWRDSNLNKVNLLQGNIDNLLEENKKMKLKLSEYENLIENQAKQIDDLEKNKLSVKKYETMLSDQNQLLSKLKQEKFDLKSQLDYASERIMRYENMLKIQNNDMVQKLEFKLKQLEFDNKKIQSELGLLIEDRSIQVKVVNSLKAENEKNLKIRDNEIALLCEENKKLKHDVEKLNSDKLLLLKSCDDVKEDYKLQVKSSIETSKLEKEKEIRELNEKIYEKETRLVCLMENEKLFKEEIKNLKTAIEEEQISAKQTKELLNELQKKSGPEAICHSANICFKKELVKANKESKHYQKLYLETQAQIKDLSKLNDELKYRLGVGKKAFENEYSQCQKLKKELLELKKVQTQTSIKDDAIFENEAKLKILALQEDLERTRKSEMQLRIEYQKLYDDIQIHKKANSQKGQSDIFGMIGAELPTIYFPPSASNSSFPNLYPQNKPRILYPPNMDKINRDLQISPKKISNEPEVQIMH</sequence>
<dbReference type="RefSeq" id="XP_065665239.1">
    <property type="nucleotide sequence ID" value="XM_065809167.1"/>
</dbReference>
<dbReference type="Gene3D" id="2.60.40.2840">
    <property type="match status" value="1"/>
</dbReference>
<name>A0ABM4CTH1_HYDVU</name>
<feature type="coiled-coil region" evidence="1">
    <location>
        <begin position="174"/>
        <end position="339"/>
    </location>
</feature>
<organism evidence="3 4">
    <name type="scientific">Hydra vulgaris</name>
    <name type="common">Hydra</name>
    <name type="synonym">Hydra attenuata</name>
    <dbReference type="NCBI Taxonomy" id="6087"/>
    <lineage>
        <taxon>Eukaryota</taxon>
        <taxon>Metazoa</taxon>
        <taxon>Cnidaria</taxon>
        <taxon>Hydrozoa</taxon>
        <taxon>Hydroidolina</taxon>
        <taxon>Anthoathecata</taxon>
        <taxon>Aplanulata</taxon>
        <taxon>Hydridae</taxon>
        <taxon>Hydra</taxon>
    </lineage>
</organism>
<evidence type="ECO:0000259" key="2">
    <source>
        <dbReference type="Pfam" id="PF17751"/>
    </source>
</evidence>
<evidence type="ECO:0000256" key="1">
    <source>
        <dbReference type="SAM" id="Coils"/>
    </source>
</evidence>
<gene>
    <name evidence="4" type="primary">LOC100208736</name>
</gene>
<proteinExistence type="predicted"/>
<evidence type="ECO:0000313" key="4">
    <source>
        <dbReference type="RefSeq" id="XP_065665239.1"/>
    </source>
</evidence>
<evidence type="ECO:0000313" key="3">
    <source>
        <dbReference type="Proteomes" id="UP001652625"/>
    </source>
</evidence>
<feature type="domain" description="SKICH" evidence="2">
    <location>
        <begin position="21"/>
        <end position="124"/>
    </location>
</feature>
<keyword evidence="1" id="KW-0175">Coiled coil</keyword>
<protein>
    <submittedName>
        <fullName evidence="4">Calcium-binding and coiled-coil domain-containing protein 2 isoform X2</fullName>
    </submittedName>
</protein>
<dbReference type="Pfam" id="PF17751">
    <property type="entry name" value="SKICH"/>
    <property type="match status" value="1"/>
</dbReference>
<feature type="coiled-coil region" evidence="1">
    <location>
        <begin position="372"/>
        <end position="481"/>
    </location>
</feature>